<keyword evidence="5" id="KW-0238">DNA-binding</keyword>
<dbReference type="PROSITE" id="PS51032">
    <property type="entry name" value="AP2_ERF"/>
    <property type="match status" value="1"/>
</dbReference>
<dbReference type="FunFam" id="3.30.730.10:FF:000001">
    <property type="entry name" value="Ethylene-responsive transcription factor 2"/>
    <property type="match status" value="1"/>
</dbReference>
<dbReference type="InterPro" id="IPR036955">
    <property type="entry name" value="AP2/ERF_dom_sf"/>
</dbReference>
<dbReference type="PANTHER" id="PTHR31241:SF62">
    <property type="entry name" value="DEHYDRATION-RESPONSIVE ELEMENT-BINDING PROTEIN 2D"/>
    <property type="match status" value="1"/>
</dbReference>
<accession>A0AA39T528</accession>
<comment type="subcellular location">
    <subcellularLocation>
        <location evidence="1">Nucleus</location>
    </subcellularLocation>
</comment>
<keyword evidence="3" id="KW-0805">Transcription regulation</keyword>
<evidence type="ECO:0000256" key="7">
    <source>
        <dbReference type="ARBA" id="ARBA00023163"/>
    </source>
</evidence>
<dbReference type="CDD" id="cd00018">
    <property type="entry name" value="AP2"/>
    <property type="match status" value="1"/>
</dbReference>
<dbReference type="InterPro" id="IPR001471">
    <property type="entry name" value="AP2/ERF_dom"/>
</dbReference>
<reference evidence="13" key="1">
    <citation type="journal article" date="2022" name="Plant J.">
        <title>Strategies of tolerance reflected in two North American maple genomes.</title>
        <authorList>
            <person name="McEvoy S.L."/>
            <person name="Sezen U.U."/>
            <person name="Trouern-Trend A."/>
            <person name="McMahon S.M."/>
            <person name="Schaberg P.G."/>
            <person name="Yang J."/>
            <person name="Wegrzyn J.L."/>
            <person name="Swenson N.G."/>
        </authorList>
    </citation>
    <scope>NUCLEOTIDE SEQUENCE</scope>
    <source>
        <strain evidence="13">NS2018</strain>
    </source>
</reference>
<comment type="similarity">
    <text evidence="9">Belongs to the AP2/ERF transcription factor family. ERF subfamily.</text>
</comment>
<dbReference type="NCBIfam" id="TIGR00756">
    <property type="entry name" value="PPR"/>
    <property type="match status" value="1"/>
</dbReference>
<keyword evidence="7" id="KW-0804">Transcription</keyword>
<dbReference type="PANTHER" id="PTHR31241">
    <property type="entry name" value="DEHYDRATION-RESPONSIVE ELEMENT-BINDING PROTEIN 2C"/>
    <property type="match status" value="1"/>
</dbReference>
<dbReference type="SUPFAM" id="SSF54171">
    <property type="entry name" value="DNA-binding domain"/>
    <property type="match status" value="1"/>
</dbReference>
<evidence type="ECO:0000256" key="6">
    <source>
        <dbReference type="ARBA" id="ARBA00023159"/>
    </source>
</evidence>
<dbReference type="Proteomes" id="UP001168877">
    <property type="component" value="Unassembled WGS sequence"/>
</dbReference>
<gene>
    <name evidence="13" type="ORF">LWI29_019582</name>
</gene>
<proteinExistence type="inferred from homology"/>
<keyword evidence="8" id="KW-0539">Nucleus</keyword>
<feature type="domain" description="AP2/ERF" evidence="12">
    <location>
        <begin position="50"/>
        <end position="107"/>
    </location>
</feature>
<protein>
    <recommendedName>
        <fullName evidence="12">AP2/ERF domain-containing protein</fullName>
    </recommendedName>
</protein>
<dbReference type="Pfam" id="PF01535">
    <property type="entry name" value="PPR"/>
    <property type="match status" value="2"/>
</dbReference>
<dbReference type="PRINTS" id="PR00367">
    <property type="entry name" value="ETHRSPELEMNT"/>
</dbReference>
<evidence type="ECO:0000256" key="4">
    <source>
        <dbReference type="ARBA" id="ARBA00023016"/>
    </source>
</evidence>
<dbReference type="InterPro" id="IPR016177">
    <property type="entry name" value="DNA-bd_dom_sf"/>
</dbReference>
<evidence type="ECO:0000256" key="1">
    <source>
        <dbReference type="ARBA" id="ARBA00004123"/>
    </source>
</evidence>
<feature type="repeat" description="PPR" evidence="10">
    <location>
        <begin position="188"/>
        <end position="222"/>
    </location>
</feature>
<dbReference type="InterPro" id="IPR011990">
    <property type="entry name" value="TPR-like_helical_dom_sf"/>
</dbReference>
<evidence type="ECO:0000256" key="8">
    <source>
        <dbReference type="ARBA" id="ARBA00023242"/>
    </source>
</evidence>
<reference evidence="13" key="2">
    <citation type="submission" date="2023-06" db="EMBL/GenBank/DDBJ databases">
        <authorList>
            <person name="Swenson N.G."/>
            <person name="Wegrzyn J.L."/>
            <person name="Mcevoy S.L."/>
        </authorList>
    </citation>
    <scope>NUCLEOTIDE SEQUENCE</scope>
    <source>
        <strain evidence="13">NS2018</strain>
        <tissue evidence="13">Leaf</tissue>
    </source>
</reference>
<feature type="compositionally biased region" description="Low complexity" evidence="11">
    <location>
        <begin position="7"/>
        <end position="23"/>
    </location>
</feature>
<evidence type="ECO:0000313" key="13">
    <source>
        <dbReference type="EMBL" id="KAK0600918.1"/>
    </source>
</evidence>
<keyword evidence="4" id="KW-0346">Stress response</keyword>
<dbReference type="EMBL" id="JAUESC010000003">
    <property type="protein sequence ID" value="KAK0600918.1"/>
    <property type="molecule type" value="Genomic_DNA"/>
</dbReference>
<evidence type="ECO:0000313" key="14">
    <source>
        <dbReference type="Proteomes" id="UP001168877"/>
    </source>
</evidence>
<comment type="caution">
    <text evidence="13">The sequence shown here is derived from an EMBL/GenBank/DDBJ whole genome shotgun (WGS) entry which is preliminary data.</text>
</comment>
<name>A0AA39T528_ACESA</name>
<dbReference type="Gene3D" id="1.25.40.10">
    <property type="entry name" value="Tetratricopeptide repeat domain"/>
    <property type="match status" value="2"/>
</dbReference>
<evidence type="ECO:0000256" key="2">
    <source>
        <dbReference type="ARBA" id="ARBA00022737"/>
    </source>
</evidence>
<dbReference type="GO" id="GO:0005634">
    <property type="term" value="C:nucleus"/>
    <property type="evidence" value="ECO:0007669"/>
    <property type="project" value="UniProtKB-SubCell"/>
</dbReference>
<feature type="region of interest" description="Disordered" evidence="11">
    <location>
        <begin position="1"/>
        <end position="49"/>
    </location>
</feature>
<sequence length="356" mass="39569">MVRQVLTTTTATSKKATAAATSSSDKKPNLGRSRKGCMKGKGGPENASCTYKGVRQRTWGKWVAEIREPNRGARLWLGTFNASFEAALAYDEASCKLYGPSAKLNLHYNYNPTNTITSNTTTTNTTATTNITSLSHDHIFPSQLKTELLTVNNPESGGFFATKLNTLYAKHASIEYAHKLFDETPHKTVYVYNAILRSYCKEKRWLDTLFLFNNMVSYGFTAQEKLDNFTVPIVLKACAGLHALKHGKLVHGFVIKNGNIEFDVFVGTALVQFYSKCRKMGCALKVFEGFSRLDVFLWTSIVTGYEQNGLPEEAVAFFFHQMVMLENVNPDCVTLVSLVSTCAQLCSVKLGRCVFC</sequence>
<evidence type="ECO:0000256" key="11">
    <source>
        <dbReference type="SAM" id="MobiDB-lite"/>
    </source>
</evidence>
<keyword evidence="2" id="KW-0677">Repeat</keyword>
<evidence type="ECO:0000256" key="9">
    <source>
        <dbReference type="ARBA" id="ARBA00024343"/>
    </source>
</evidence>
<dbReference type="GO" id="GO:0000976">
    <property type="term" value="F:transcription cis-regulatory region binding"/>
    <property type="evidence" value="ECO:0007669"/>
    <property type="project" value="TreeGrafter"/>
</dbReference>
<dbReference type="GO" id="GO:0045893">
    <property type="term" value="P:positive regulation of DNA-templated transcription"/>
    <property type="evidence" value="ECO:0007669"/>
    <property type="project" value="TreeGrafter"/>
</dbReference>
<evidence type="ECO:0000256" key="3">
    <source>
        <dbReference type="ARBA" id="ARBA00023015"/>
    </source>
</evidence>
<dbReference type="Pfam" id="PF00847">
    <property type="entry name" value="AP2"/>
    <property type="match status" value="1"/>
</dbReference>
<evidence type="ECO:0000256" key="10">
    <source>
        <dbReference type="PROSITE-ProRule" id="PRU00708"/>
    </source>
</evidence>
<evidence type="ECO:0000259" key="12">
    <source>
        <dbReference type="PROSITE" id="PS51032"/>
    </source>
</evidence>
<dbReference type="GO" id="GO:0003700">
    <property type="term" value="F:DNA-binding transcription factor activity"/>
    <property type="evidence" value="ECO:0007669"/>
    <property type="project" value="InterPro"/>
</dbReference>
<dbReference type="PROSITE" id="PS51375">
    <property type="entry name" value="PPR"/>
    <property type="match status" value="1"/>
</dbReference>
<dbReference type="Gene3D" id="3.30.730.10">
    <property type="entry name" value="AP2/ERF domain"/>
    <property type="match status" value="1"/>
</dbReference>
<dbReference type="InterPro" id="IPR002885">
    <property type="entry name" value="PPR_rpt"/>
</dbReference>
<evidence type="ECO:0000256" key="5">
    <source>
        <dbReference type="ARBA" id="ARBA00023125"/>
    </source>
</evidence>
<keyword evidence="14" id="KW-1185">Reference proteome</keyword>
<keyword evidence="6" id="KW-0010">Activator</keyword>
<dbReference type="AlphaFoldDB" id="A0AA39T528"/>
<organism evidence="13 14">
    <name type="scientific">Acer saccharum</name>
    <name type="common">Sugar maple</name>
    <dbReference type="NCBI Taxonomy" id="4024"/>
    <lineage>
        <taxon>Eukaryota</taxon>
        <taxon>Viridiplantae</taxon>
        <taxon>Streptophyta</taxon>
        <taxon>Embryophyta</taxon>
        <taxon>Tracheophyta</taxon>
        <taxon>Spermatophyta</taxon>
        <taxon>Magnoliopsida</taxon>
        <taxon>eudicotyledons</taxon>
        <taxon>Gunneridae</taxon>
        <taxon>Pentapetalae</taxon>
        <taxon>rosids</taxon>
        <taxon>malvids</taxon>
        <taxon>Sapindales</taxon>
        <taxon>Sapindaceae</taxon>
        <taxon>Hippocastanoideae</taxon>
        <taxon>Acereae</taxon>
        <taxon>Acer</taxon>
    </lineage>
</organism>
<dbReference type="GO" id="GO:0006950">
    <property type="term" value="P:response to stress"/>
    <property type="evidence" value="ECO:0007669"/>
    <property type="project" value="TreeGrafter"/>
</dbReference>
<dbReference type="SMART" id="SM00380">
    <property type="entry name" value="AP2"/>
    <property type="match status" value="1"/>
</dbReference>